<dbReference type="AlphaFoldDB" id="V7IN26"/>
<comment type="caution">
    <text evidence="1">The sequence shown here is derived from an EMBL/GenBank/DDBJ whole genome shotgun (WGS) entry which is preliminary data.</text>
</comment>
<organism evidence="1 2">
    <name type="scientific">Salmonella enterica subsp. enterica serovar Cubana str. 76814</name>
    <dbReference type="NCBI Taxonomy" id="1192560"/>
    <lineage>
        <taxon>Bacteria</taxon>
        <taxon>Pseudomonadati</taxon>
        <taxon>Pseudomonadota</taxon>
        <taxon>Gammaproteobacteria</taxon>
        <taxon>Enterobacterales</taxon>
        <taxon>Enterobacteriaceae</taxon>
        <taxon>Salmonella</taxon>
    </lineage>
</organism>
<gene>
    <name evidence="1" type="ORF">A628_03280</name>
</gene>
<sequence length="55" mass="6042">MSQNLFFVLCAAHDDANAILRRKPLISVVPPFISIYTKSFELHQGGNSATPQALI</sequence>
<dbReference type="EMBL" id="AZGR01000065">
    <property type="protein sequence ID" value="ETA86719.1"/>
    <property type="molecule type" value="Genomic_DNA"/>
</dbReference>
<evidence type="ECO:0000313" key="1">
    <source>
        <dbReference type="EMBL" id="ETA86719.1"/>
    </source>
</evidence>
<evidence type="ECO:0000313" key="2">
    <source>
        <dbReference type="Proteomes" id="UP000018534"/>
    </source>
</evidence>
<dbReference type="Proteomes" id="UP000018534">
    <property type="component" value="Unassembled WGS sequence"/>
</dbReference>
<name>V7IN26_SALET</name>
<reference evidence="1 2" key="1">
    <citation type="journal article" date="2014" name="Genome Announc.">
        <title>Whole-Genome Sequencing of Salmonella enterica subsp. enterica Serovar Cubana Strains Isolated from Agricultural Sources.</title>
        <authorList>
            <person name="Benahmed F.H."/>
            <person name="Gopinath G.R."/>
            <person name="Wang H."/>
            <person name="Jean-Gilles Beaubrun J."/>
            <person name="Grim C."/>
            <person name="Cheng C.M."/>
            <person name="McClelland M."/>
            <person name="Ayers S."/>
            <person name="Abbott J."/>
            <person name="Desai P."/>
            <person name="Frye J.G."/>
            <person name="Weinstock G."/>
            <person name="Hammack T.S."/>
            <person name="Hanes D.E."/>
            <person name="Rasmussen M.A."/>
            <person name="Davidson M.K."/>
        </authorList>
    </citation>
    <scope>NUCLEOTIDE SEQUENCE [LARGE SCALE GENOMIC DNA]</scope>
    <source>
        <strain evidence="1">76814</strain>
    </source>
</reference>
<protein>
    <submittedName>
        <fullName evidence="1">Uncharacterized protein</fullName>
    </submittedName>
</protein>
<dbReference type="HOGENOM" id="CLU_3029801_0_0_6"/>
<accession>V7IN26</accession>
<proteinExistence type="predicted"/>